<dbReference type="PANTHER" id="PTHR35218:SF7">
    <property type="entry name" value="ENDONUCLEASE_EXONUCLEASE_PHOSPHATASE"/>
    <property type="match status" value="1"/>
</dbReference>
<keyword evidence="3" id="KW-1185">Reference proteome</keyword>
<accession>A0A9D5D4C6</accession>
<dbReference type="InterPro" id="IPR005135">
    <property type="entry name" value="Endo/exonuclease/phosphatase"/>
</dbReference>
<gene>
    <name evidence="2" type="ORF">J5N97_003282</name>
</gene>
<evidence type="ECO:0000259" key="1">
    <source>
        <dbReference type="Pfam" id="PF03372"/>
    </source>
</evidence>
<dbReference type="Proteomes" id="UP001085076">
    <property type="component" value="Miscellaneous, Linkage group lg01"/>
</dbReference>
<sequence>METVKILCWNCRGASNPRTVSRIKSLMKSCQPDLVCLVETRANDNCVIKLCKTFSRCWEWAAIPAQGMSGGIITFWKQEVGMVTPIAHTHSSLHLIISSEKPKQWILSVIYNSQHVHVQKSLWNDLSVFSTFNLPWVILGDFNAILNNEENRGGRFENYAMKSKFFRTFVSTNQLLDLGFYGTPFT</sequence>
<dbReference type="InterPro" id="IPR036691">
    <property type="entry name" value="Endo/exonu/phosph_ase_sf"/>
</dbReference>
<dbReference type="PANTHER" id="PTHR35218">
    <property type="entry name" value="RNASE H DOMAIN-CONTAINING PROTEIN"/>
    <property type="match status" value="1"/>
</dbReference>
<protein>
    <recommendedName>
        <fullName evidence="1">Endonuclease/exonuclease/phosphatase domain-containing protein</fullName>
    </recommendedName>
</protein>
<evidence type="ECO:0000313" key="2">
    <source>
        <dbReference type="EMBL" id="KAJ0984926.1"/>
    </source>
</evidence>
<dbReference type="Pfam" id="PF03372">
    <property type="entry name" value="Exo_endo_phos"/>
    <property type="match status" value="1"/>
</dbReference>
<dbReference type="SUPFAM" id="SSF56219">
    <property type="entry name" value="DNase I-like"/>
    <property type="match status" value="1"/>
</dbReference>
<proteinExistence type="predicted"/>
<dbReference type="OrthoDB" id="785361at2759"/>
<reference evidence="2" key="1">
    <citation type="submission" date="2021-03" db="EMBL/GenBank/DDBJ databases">
        <authorList>
            <person name="Li Z."/>
            <person name="Yang C."/>
        </authorList>
    </citation>
    <scope>NUCLEOTIDE SEQUENCE</scope>
    <source>
        <strain evidence="2">Dzin_1.0</strain>
        <tissue evidence="2">Leaf</tissue>
    </source>
</reference>
<dbReference type="EMBL" id="JAGGNH010000001">
    <property type="protein sequence ID" value="KAJ0984926.1"/>
    <property type="molecule type" value="Genomic_DNA"/>
</dbReference>
<evidence type="ECO:0000313" key="3">
    <source>
        <dbReference type="Proteomes" id="UP001085076"/>
    </source>
</evidence>
<dbReference type="Gene3D" id="3.60.10.10">
    <property type="entry name" value="Endonuclease/exonuclease/phosphatase"/>
    <property type="match status" value="1"/>
</dbReference>
<reference evidence="2" key="2">
    <citation type="journal article" date="2022" name="Hortic Res">
        <title>The genome of Dioscorea zingiberensis sheds light on the biosynthesis, origin and evolution of the medicinally important diosgenin saponins.</title>
        <authorList>
            <person name="Li Y."/>
            <person name="Tan C."/>
            <person name="Li Z."/>
            <person name="Guo J."/>
            <person name="Li S."/>
            <person name="Chen X."/>
            <person name="Wang C."/>
            <person name="Dai X."/>
            <person name="Yang H."/>
            <person name="Song W."/>
            <person name="Hou L."/>
            <person name="Xu J."/>
            <person name="Tong Z."/>
            <person name="Xu A."/>
            <person name="Yuan X."/>
            <person name="Wang W."/>
            <person name="Yang Q."/>
            <person name="Chen L."/>
            <person name="Sun Z."/>
            <person name="Wang K."/>
            <person name="Pan B."/>
            <person name="Chen J."/>
            <person name="Bao Y."/>
            <person name="Liu F."/>
            <person name="Qi X."/>
            <person name="Gang D.R."/>
            <person name="Wen J."/>
            <person name="Li J."/>
        </authorList>
    </citation>
    <scope>NUCLEOTIDE SEQUENCE</scope>
    <source>
        <strain evidence="2">Dzin_1.0</strain>
    </source>
</reference>
<feature type="domain" description="Endonuclease/exonuclease/phosphatase" evidence="1">
    <location>
        <begin position="8"/>
        <end position="156"/>
    </location>
</feature>
<comment type="caution">
    <text evidence="2">The sequence shown here is derived from an EMBL/GenBank/DDBJ whole genome shotgun (WGS) entry which is preliminary data.</text>
</comment>
<name>A0A9D5D4C6_9LILI</name>
<dbReference type="GO" id="GO:0003824">
    <property type="term" value="F:catalytic activity"/>
    <property type="evidence" value="ECO:0007669"/>
    <property type="project" value="InterPro"/>
</dbReference>
<dbReference type="AlphaFoldDB" id="A0A9D5D4C6"/>
<organism evidence="2 3">
    <name type="scientific">Dioscorea zingiberensis</name>
    <dbReference type="NCBI Taxonomy" id="325984"/>
    <lineage>
        <taxon>Eukaryota</taxon>
        <taxon>Viridiplantae</taxon>
        <taxon>Streptophyta</taxon>
        <taxon>Embryophyta</taxon>
        <taxon>Tracheophyta</taxon>
        <taxon>Spermatophyta</taxon>
        <taxon>Magnoliopsida</taxon>
        <taxon>Liliopsida</taxon>
        <taxon>Dioscoreales</taxon>
        <taxon>Dioscoreaceae</taxon>
        <taxon>Dioscorea</taxon>
    </lineage>
</organism>